<accession>A0ABS9RC22</accession>
<dbReference type="RefSeq" id="WP_233509598.1">
    <property type="nucleotide sequence ID" value="NZ_JAKVPQ010000019.1"/>
</dbReference>
<organism evidence="1 2">
    <name type="scientific">Amedibacillus hominis</name>
    <dbReference type="NCBI Taxonomy" id="2897776"/>
    <lineage>
        <taxon>Bacteria</taxon>
        <taxon>Bacillati</taxon>
        <taxon>Bacillota</taxon>
        <taxon>Erysipelotrichia</taxon>
        <taxon>Erysipelotrichales</taxon>
        <taxon>Erysipelotrichaceae</taxon>
        <taxon>Amedibacillus</taxon>
    </lineage>
</organism>
<evidence type="ECO:0000313" key="2">
    <source>
        <dbReference type="Proteomes" id="UP001202402"/>
    </source>
</evidence>
<protein>
    <submittedName>
        <fullName evidence="1">YceD family protein</fullName>
    </submittedName>
</protein>
<name>A0ABS9RC22_9FIRM</name>
<dbReference type="Pfam" id="PF02620">
    <property type="entry name" value="YceD"/>
    <property type="match status" value="1"/>
</dbReference>
<reference evidence="1 2" key="1">
    <citation type="submission" date="2022-02" db="EMBL/GenBank/DDBJ databases">
        <title>Genome of Erysipelotrichaceae sp. nov. NSJ-176 isolated from human feces.</title>
        <authorList>
            <person name="Abdugheni R."/>
        </authorList>
    </citation>
    <scope>NUCLEOTIDE SEQUENCE [LARGE SCALE GENOMIC DNA]</scope>
    <source>
        <strain evidence="1 2">NSJ-176</strain>
    </source>
</reference>
<gene>
    <name evidence="1" type="ORF">LQE99_18980</name>
</gene>
<dbReference type="InterPro" id="IPR003772">
    <property type="entry name" value="YceD"/>
</dbReference>
<keyword evidence="2" id="KW-1185">Reference proteome</keyword>
<proteinExistence type="predicted"/>
<dbReference type="Proteomes" id="UP001202402">
    <property type="component" value="Unassembled WGS sequence"/>
</dbReference>
<sequence length="172" mass="19673">MILLKWSKAELLQAPNGTIELDDTISFDPTVFAKMHQIRGLQDVTVSGNIHYDTESDRVFADLDISGVMIVPCSITLEDVEYDFHTKSLEVFSFDKTNDEDVHEVKGDVVELLPVIFQLILMEVPLKVVKKGLKQYPKGDGWEVVKEEDYELSKKDEIDPRLAKLKEFKLED</sequence>
<dbReference type="EMBL" id="JAKVPQ010000019">
    <property type="protein sequence ID" value="MCH4287209.1"/>
    <property type="molecule type" value="Genomic_DNA"/>
</dbReference>
<comment type="caution">
    <text evidence="1">The sequence shown here is derived from an EMBL/GenBank/DDBJ whole genome shotgun (WGS) entry which is preliminary data.</text>
</comment>
<evidence type="ECO:0000313" key="1">
    <source>
        <dbReference type="EMBL" id="MCH4287209.1"/>
    </source>
</evidence>